<feature type="domain" description="Transcription factor tau subunit sfc3/Tfc3 C-terminal" evidence="9">
    <location>
        <begin position="1444"/>
        <end position="1808"/>
    </location>
</feature>
<evidence type="ECO:0000259" key="9">
    <source>
        <dbReference type="Pfam" id="PF20222"/>
    </source>
</evidence>
<keyword evidence="11" id="KW-1185">Reference proteome</keyword>
<dbReference type="InterPro" id="IPR044210">
    <property type="entry name" value="Tfc3-like"/>
</dbReference>
<evidence type="ECO:0000256" key="1">
    <source>
        <dbReference type="ARBA" id="ARBA00004123"/>
    </source>
</evidence>
<protein>
    <recommendedName>
        <fullName evidence="12">Transcription factor tau subunit sfc3/Tfc3 C-terminal domain-containing protein</fullName>
    </recommendedName>
</protein>
<keyword evidence="5" id="KW-0539">Nucleus</keyword>
<sequence>MDELLHHCLRELAFDGDLGCDVSRLSDFIKDFYSHSTLNQQVDEAFSAFVWSLIVQQPTVLVGTIPLDITSEVWIAPQVSAKRKANARGEEHVLTEPSALNLVPDAKSRPLADLQREYGNRLRIAGDRDSIYAAITGTHIRFPKMSPMVYSALQIITRGRVDGVTVVELGQRTRYDQKTCFYLVKQLTDLNLVVKVRRGGVGTHFVIHRYFFERSPHWKAIRDEETRAELLSRNTEASTVEGQEDEETTDVATLGFTPIDSRHLSSLPLVRGRVVKLLKASTNNMHVSNNMIVTLGFARPTKTDRRFFHRRIQELIQQGVVEKVLVPSKRKKSTVSSVLCLRLVNENAGDGDGALVAPPTTEGDQDQMEDEHVQGGFKLNVTLHKQICDLLEEAGTTGMTLTELSIALCNFDRRTIELILARAERFQPPSHLGDLGVAALLETSGRERRHRYFTISAYRTLVERENLDRSTAGYGDLDLDNVGGFLNVDMGQFYKDDEELHLYQDSFKDDDIGKTAKVKKSIEKSGASKKTLSKKQRLQSIDPRPPKKRKTNNAENAADDAETPAEPSEPRKRGRPRKTVDPSAQPTAPKKRGRPPKMKTTSNKDDREKDPGEEPDDIDIVPPKKRGRKSKTILTDVDDDHETDGLRSSSRKGVNGKSSDLAGEEQARENRVVDVMAMGALINQEPVEDAGITQGEPTGPRNNVTSMLSTESLTQESPSTITNPEQSVSTGALQAMQPNTPSTSQRETPLSSKPAGQPRPKVNVSNLRRENELLRVIELLGGIVNIQTKELYEAHLALLDTLAKAGEPASSPPGIKADKRTVTATFNALESRGKVKQLSASVPMYLGTSRQTVIVYLPHVSDAQLGAFLSDLALGIGPPPVPQPTGRVIDEAVEYGQEKKTVIRKLEPVKELEKVGIGGPDRWVKDTERAEQLFSQDENLVRDVLLTERSTLCQAYHTIIAKCVRAREMHLISIEAFETLHPSLQIVSHRQKIIHLSFLSLDLPLGQYSKLVSPLSHSEELSQFMSTEAGLNTVVRNLPENIKNILQAGKSRASSKLLECLELLRSLGLASPLVPSTSDTPLLTCETKDSHPTAFEAASLEGWNTQTSLSAPVYWKFHEAAPVHHWANAETNPPFLQDMNVSSVSLAINYWALLQNLCLSRTFEASSQEASNLVPLNISIASARTLRRPTSWISHYKFSWHQTQYLKRFYNMSFGTTPLEADDGDAQIDKISWVISAPSNAVRDYYRNIQSRLGKEAEKARKRRKREESEEQMMETAKVQASLKKKAEEAHVQRETEWTQLLERVHPEPLNKSASNRVKQIRGRFLQFSTIHDIEKWEAEIINTIHEAEMLSKKALKPKAKVKASVPAHAVSTSTSTHTLISTTMPTIEPPTAINPPERSVIDLISDQGPPLNQTRLSKKQQKKKRKQDGPPEDSDNKPRIVNRRHRFAWNREYEELARDAAAIIKARCRDAIRLDWGAFEQVFPAVPRNTVRQRVAHLREVTGGDTYLNRLEDSWYDLWKQHRGSEHLPDDDPTSGTNFDLVKHVEFLRKHIDKNALRVGYMPAQKVAQPAIPSNVSDLLAQFDVFDTPQSAPSWDFVWNALVEEGRERGMLSLPFTNQLDVLPLQVESVSEEMCLAESALKMVMGTPNEVYDSEVASALLSSVGEEAVPLAAQNLLSRGVLSKLVRDPQKSQPGRLLKISEVNQNALNGVISRDTFQDAASLEEISVQQDDVWREWPLLATDGDLATLVQLVSENKAELVIDTSHPQACRPALDWNSKKADDDQIETSINFRFFGLTDPTSSSSDAQEPAIAPIDVVEVPSMAHGVAVDGSTACCRKNILGAVVNCSGCLDELWNIHSANFSAEELTTAQSILWSVGQAGAKGLSKQDLILNTEITLQEILPVLSKMSKESFLHWVGYNSTLLVSAAHAGSWTVALSDSPSIRVFPRRWLDIFGKKVIDVWEAALRAVIGAIISRPGISQSELRWRLKSVYDKQEVMELLKTLLEEDYIKNRSISTTSVLGTIEPLAISALDEREEGCVFWFGNEAKHWYII</sequence>
<dbReference type="Pfam" id="PF04182">
    <property type="entry name" value="B-block_TFIIIC"/>
    <property type="match status" value="1"/>
</dbReference>
<feature type="domain" description="B-block binding subunit of TFIIIC" evidence="8">
    <location>
        <begin position="147"/>
        <end position="198"/>
    </location>
</feature>
<dbReference type="GO" id="GO:0000127">
    <property type="term" value="C:transcription factor TFIIIC complex"/>
    <property type="evidence" value="ECO:0007669"/>
    <property type="project" value="InterPro"/>
</dbReference>
<evidence type="ECO:0000259" key="8">
    <source>
        <dbReference type="Pfam" id="PF04182"/>
    </source>
</evidence>
<evidence type="ECO:0008006" key="12">
    <source>
        <dbReference type="Google" id="ProtNLM"/>
    </source>
</evidence>
<feature type="region of interest" description="Disordered" evidence="7">
    <location>
        <begin position="686"/>
        <end position="762"/>
    </location>
</feature>
<reference evidence="10" key="1">
    <citation type="submission" date="2022-08" db="EMBL/GenBank/DDBJ databases">
        <authorList>
            <consortium name="DOE Joint Genome Institute"/>
            <person name="Min B."/>
            <person name="Riley R."/>
            <person name="Sierra-Patev S."/>
            <person name="Naranjo-Ortiz M."/>
            <person name="Looney B."/>
            <person name="Konkel Z."/>
            <person name="Slot J.C."/>
            <person name="Sakamoto Y."/>
            <person name="Steenwyk J.L."/>
            <person name="Rokas A."/>
            <person name="Carro J."/>
            <person name="Camarero S."/>
            <person name="Ferreira P."/>
            <person name="Molpeceres G."/>
            <person name="Ruiz-Duenas F.J."/>
            <person name="Serrano A."/>
            <person name="Henrissat B."/>
            <person name="Drula E."/>
            <person name="Hughes K.W."/>
            <person name="Mata J.L."/>
            <person name="Ishikawa N.K."/>
            <person name="Vargas-Isla R."/>
            <person name="Ushijima S."/>
            <person name="Smith C.A."/>
            <person name="Ahrendt S."/>
            <person name="Andreopoulos W."/>
            <person name="He G."/>
            <person name="Labutti K."/>
            <person name="Lipzen A."/>
            <person name="Ng V."/>
            <person name="Sandor L."/>
            <person name="Barry K."/>
            <person name="Martinez A.T."/>
            <person name="Xiao Y."/>
            <person name="Gibbons J.G."/>
            <person name="Terashima K."/>
            <person name="Hibbett D.S."/>
            <person name="Grigoriev I.V."/>
        </authorList>
    </citation>
    <scope>NUCLEOTIDE SEQUENCE</scope>
    <source>
        <strain evidence="10">TFB10291</strain>
    </source>
</reference>
<feature type="region of interest" description="Disordered" evidence="7">
    <location>
        <begin position="520"/>
        <end position="669"/>
    </location>
</feature>
<evidence type="ECO:0000256" key="5">
    <source>
        <dbReference type="ARBA" id="ARBA00023242"/>
    </source>
</evidence>
<feature type="compositionally biased region" description="Basic and acidic residues" evidence="7">
    <location>
        <begin position="602"/>
        <end position="612"/>
    </location>
</feature>
<dbReference type="Proteomes" id="UP001163798">
    <property type="component" value="Unassembled WGS sequence"/>
</dbReference>
<comment type="subcellular location">
    <subcellularLocation>
        <location evidence="1">Nucleus</location>
    </subcellularLocation>
</comment>
<dbReference type="InterPro" id="IPR036390">
    <property type="entry name" value="WH_DNA-bd_sf"/>
</dbReference>
<dbReference type="PANTHER" id="PTHR15180:SF1">
    <property type="entry name" value="GENERAL TRANSCRIPTION FACTOR 3C POLYPEPTIDE 1"/>
    <property type="match status" value="1"/>
</dbReference>
<dbReference type="InterPro" id="IPR046488">
    <property type="entry name" value="Sfc3/Tfc3_C"/>
</dbReference>
<dbReference type="SUPFAM" id="SSF46785">
    <property type="entry name" value="Winged helix' DNA-binding domain"/>
    <property type="match status" value="1"/>
</dbReference>
<evidence type="ECO:0000256" key="3">
    <source>
        <dbReference type="ARBA" id="ARBA00023125"/>
    </source>
</evidence>
<gene>
    <name evidence="10" type="ORF">GGU10DRAFT_292522</name>
</gene>
<dbReference type="GO" id="GO:0003677">
    <property type="term" value="F:DNA binding"/>
    <property type="evidence" value="ECO:0007669"/>
    <property type="project" value="UniProtKB-KW"/>
</dbReference>
<dbReference type="PANTHER" id="PTHR15180">
    <property type="entry name" value="GENERAL TRANSCRIPTION FACTOR 3C POLYPEPTIDE 1"/>
    <property type="match status" value="1"/>
</dbReference>
<keyword evidence="4" id="KW-0804">Transcription</keyword>
<comment type="caution">
    <text evidence="10">The sequence shown here is derived from an EMBL/GenBank/DDBJ whole genome shotgun (WGS) entry which is preliminary data.</text>
</comment>
<evidence type="ECO:0000256" key="4">
    <source>
        <dbReference type="ARBA" id="ARBA00023163"/>
    </source>
</evidence>
<dbReference type="InterPro" id="IPR007309">
    <property type="entry name" value="TFIIIC_Bblock-bd"/>
</dbReference>
<feature type="compositionally biased region" description="Polar residues" evidence="7">
    <location>
        <begin position="646"/>
        <end position="658"/>
    </location>
</feature>
<name>A0AA38KA22_9AGAR</name>
<evidence type="ECO:0000256" key="2">
    <source>
        <dbReference type="ARBA" id="ARBA00022553"/>
    </source>
</evidence>
<evidence type="ECO:0000256" key="6">
    <source>
        <dbReference type="SAM" id="Coils"/>
    </source>
</evidence>
<evidence type="ECO:0000256" key="7">
    <source>
        <dbReference type="SAM" id="MobiDB-lite"/>
    </source>
</evidence>
<evidence type="ECO:0000313" key="11">
    <source>
        <dbReference type="Proteomes" id="UP001163798"/>
    </source>
</evidence>
<proteinExistence type="predicted"/>
<dbReference type="InterPro" id="IPR035625">
    <property type="entry name" value="Tfc3-like_eWH"/>
</dbReference>
<evidence type="ECO:0000313" key="10">
    <source>
        <dbReference type="EMBL" id="KAJ3785289.1"/>
    </source>
</evidence>
<keyword evidence="2" id="KW-0597">Phosphoprotein</keyword>
<keyword evidence="3" id="KW-0238">DNA-binding</keyword>
<dbReference type="InterPro" id="IPR017956">
    <property type="entry name" value="AT_hook_DNA-bd_motif"/>
</dbReference>
<accession>A0AA38KA22</accession>
<organism evidence="10 11">
    <name type="scientific">Lentinula aff. detonsa</name>
    <dbReference type="NCBI Taxonomy" id="2804958"/>
    <lineage>
        <taxon>Eukaryota</taxon>
        <taxon>Fungi</taxon>
        <taxon>Dikarya</taxon>
        <taxon>Basidiomycota</taxon>
        <taxon>Agaricomycotina</taxon>
        <taxon>Agaricomycetes</taxon>
        <taxon>Agaricomycetidae</taxon>
        <taxon>Agaricales</taxon>
        <taxon>Marasmiineae</taxon>
        <taxon>Omphalotaceae</taxon>
        <taxon>Lentinula</taxon>
    </lineage>
</organism>
<feature type="compositionally biased region" description="Polar residues" evidence="7">
    <location>
        <begin position="700"/>
        <end position="751"/>
    </location>
</feature>
<feature type="compositionally biased region" description="Basic residues" evidence="7">
    <location>
        <begin position="1417"/>
        <end position="1427"/>
    </location>
</feature>
<keyword evidence="6" id="KW-0175">Coiled coil</keyword>
<dbReference type="Pfam" id="PF20222">
    <property type="entry name" value="DUF6581"/>
    <property type="match status" value="1"/>
</dbReference>
<dbReference type="CDD" id="cd16169">
    <property type="entry name" value="Tau138_eWH"/>
    <property type="match status" value="1"/>
</dbReference>
<dbReference type="GO" id="GO:0005634">
    <property type="term" value="C:nucleus"/>
    <property type="evidence" value="ECO:0007669"/>
    <property type="project" value="UniProtKB-SubCell"/>
</dbReference>
<dbReference type="GO" id="GO:0006384">
    <property type="term" value="P:transcription initiation at RNA polymerase III promoter"/>
    <property type="evidence" value="ECO:0007669"/>
    <property type="project" value="InterPro"/>
</dbReference>
<dbReference type="EMBL" id="MU793347">
    <property type="protein sequence ID" value="KAJ3785289.1"/>
    <property type="molecule type" value="Genomic_DNA"/>
</dbReference>
<feature type="region of interest" description="Disordered" evidence="7">
    <location>
        <begin position="1402"/>
        <end position="1444"/>
    </location>
</feature>
<dbReference type="GO" id="GO:0042791">
    <property type="term" value="P:5S class rRNA transcription by RNA polymerase III"/>
    <property type="evidence" value="ECO:0007669"/>
    <property type="project" value="TreeGrafter"/>
</dbReference>
<dbReference type="SMART" id="SM00384">
    <property type="entry name" value="AT_hook"/>
    <property type="match status" value="3"/>
</dbReference>
<feature type="coiled-coil region" evidence="6">
    <location>
        <begin position="1250"/>
        <end position="1277"/>
    </location>
</feature>